<dbReference type="PROSITE" id="PS50097">
    <property type="entry name" value="BTB"/>
    <property type="match status" value="1"/>
</dbReference>
<evidence type="ECO:0000313" key="4">
    <source>
        <dbReference type="Proteomes" id="UP000215289"/>
    </source>
</evidence>
<dbReference type="AlphaFoldDB" id="A0A421D5T8"/>
<protein>
    <recommendedName>
        <fullName evidence="2">BTB domain-containing protein</fullName>
    </recommendedName>
</protein>
<feature type="compositionally biased region" description="Basic and acidic residues" evidence="1">
    <location>
        <begin position="478"/>
        <end position="487"/>
    </location>
</feature>
<dbReference type="OrthoDB" id="4802432at2759"/>
<dbReference type="EMBL" id="NIDN02000077">
    <property type="protein sequence ID" value="RLL97477.1"/>
    <property type="molecule type" value="Genomic_DNA"/>
</dbReference>
<feature type="domain" description="BTB" evidence="2">
    <location>
        <begin position="519"/>
        <end position="585"/>
    </location>
</feature>
<dbReference type="Gene3D" id="3.30.710.10">
    <property type="entry name" value="Potassium Channel Kv1.1, Chain A"/>
    <property type="match status" value="1"/>
</dbReference>
<dbReference type="STRING" id="1245748.A0A421D5T8"/>
<dbReference type="InterPro" id="IPR000210">
    <property type="entry name" value="BTB/POZ_dom"/>
</dbReference>
<dbReference type="Proteomes" id="UP000215289">
    <property type="component" value="Unassembled WGS sequence"/>
</dbReference>
<dbReference type="CDD" id="cd18186">
    <property type="entry name" value="BTB_POZ_ZBTB_KLHL-like"/>
    <property type="match status" value="1"/>
</dbReference>
<dbReference type="PANTHER" id="PTHR47843">
    <property type="entry name" value="BTB DOMAIN-CONTAINING PROTEIN-RELATED"/>
    <property type="match status" value="1"/>
</dbReference>
<accession>A0A421D5T8</accession>
<dbReference type="PANTHER" id="PTHR47843:SF5">
    <property type="entry name" value="BTB_POZ DOMAIN PROTEIN"/>
    <property type="match status" value="1"/>
</dbReference>
<evidence type="ECO:0000259" key="2">
    <source>
        <dbReference type="PROSITE" id="PS50097"/>
    </source>
</evidence>
<keyword evidence="4" id="KW-1185">Reference proteome</keyword>
<gene>
    <name evidence="3" type="ORF">CFD26_106509</name>
</gene>
<name>A0A421D5T8_9EURO</name>
<dbReference type="InterPro" id="IPR011333">
    <property type="entry name" value="SKP1/BTB/POZ_sf"/>
</dbReference>
<organism evidence="3 4">
    <name type="scientific">Aspergillus turcosus</name>
    <dbReference type="NCBI Taxonomy" id="1245748"/>
    <lineage>
        <taxon>Eukaryota</taxon>
        <taxon>Fungi</taxon>
        <taxon>Dikarya</taxon>
        <taxon>Ascomycota</taxon>
        <taxon>Pezizomycotina</taxon>
        <taxon>Eurotiomycetes</taxon>
        <taxon>Eurotiomycetidae</taxon>
        <taxon>Eurotiales</taxon>
        <taxon>Aspergillaceae</taxon>
        <taxon>Aspergillus</taxon>
        <taxon>Aspergillus subgen. Fumigati</taxon>
    </lineage>
</organism>
<feature type="region of interest" description="Disordered" evidence="1">
    <location>
        <begin position="477"/>
        <end position="500"/>
    </location>
</feature>
<dbReference type="Pfam" id="PF00651">
    <property type="entry name" value="BTB"/>
    <property type="match status" value="1"/>
</dbReference>
<evidence type="ECO:0000313" key="3">
    <source>
        <dbReference type="EMBL" id="RLL97477.1"/>
    </source>
</evidence>
<reference evidence="3 4" key="1">
    <citation type="submission" date="2018-08" db="EMBL/GenBank/DDBJ databases">
        <title>Draft genome sequences of two Aspergillus turcosus clinical strains isolated from bronchoalveolar lavage fluid: one azole-susceptible and the other azole-resistant.</title>
        <authorList>
            <person name="Parent-Michaud M."/>
            <person name="Dufresne P.J."/>
            <person name="Fournier E."/>
            <person name="Martineau C."/>
            <person name="Moreira S."/>
            <person name="Perkins V."/>
            <person name="De Repentigny L."/>
            <person name="Dufresne S.F."/>
        </authorList>
    </citation>
    <scope>NUCLEOTIDE SEQUENCE [LARGE SCALE GENOMIC DNA]</scope>
    <source>
        <strain evidence="3">HMR AF 1038</strain>
    </source>
</reference>
<comment type="caution">
    <text evidence="3">The sequence shown here is derived from an EMBL/GenBank/DDBJ whole genome shotgun (WGS) entry which is preliminary data.</text>
</comment>
<proteinExistence type="predicted"/>
<evidence type="ECO:0000256" key="1">
    <source>
        <dbReference type="SAM" id="MobiDB-lite"/>
    </source>
</evidence>
<dbReference type="SUPFAM" id="SSF54695">
    <property type="entry name" value="POZ domain"/>
    <property type="match status" value="1"/>
</dbReference>
<sequence length="742" mass="84270">MQALLYLHVQLEDGINGKGKDRGISLKQFQALTSGPGIGRRALIRELWYFIVVPFDLPDWMACKTDGYTTNNAVRRANDAAFQSAVINLFNTLDSWDKDHRLSVVLLLQGREPGQEPSTEKDDEAGLYTWDYTDGRTRSVPVYRAQFHDNGASMLRDVSCIDKIELPVYNIWAGAAMQIVRHCPQLTELRLEVEDDIRPDHLEYIKERRQAVSEGLRHIPSTLRVFHFENGDESNWKDTMPALNVLSSNVDFLSISIRDLSLSLLSAVASFWCMDSSSHSRGEAMIAAIDDWEAEICDSERGWIQRPIFEQEQFHRLFISLGYAARRMPRLRAINLILNHSTNLRFWFSNTAGSFSAEWELRLCDSYKPDDRVAAAWGFHLDDLLAKRDGLQLIATLPHWPLVEGKSIFARCTVTSKPRVVNAKDPFNGTFGIPFDDTSQPSSEFEQMYLDAANAKGSDKYPACDARIAPEGFWRSRPGKDSKDIKNGRTAVAPSESDDEVTRQMETLLLSNFLNPKYSDMTIKCDDEVFPAHRNIICPQSKYFEVACDGRFKKGDEPIRLDGQDPTLVKKTLEFLYTGNYTYEGPPKDPETEPTELLSENEAETSMATPQTGDAYFHAQMYARGVYFQIDALKSKAKQCFKESFMTDPDRDSFRSAVLEVYDSTVESDRGLRDLVVQLTTDNLSLLRAKVNPVLDDNLLEDVPSFMRDICLSAVERCAEFQRDSQRLGRPAMQQFGARHYA</sequence>